<dbReference type="STRING" id="56857.A0A200QTA7"/>
<dbReference type="Proteomes" id="UP000195402">
    <property type="component" value="Unassembled WGS sequence"/>
</dbReference>
<dbReference type="OrthoDB" id="633301at2759"/>
<feature type="region of interest" description="Disordered" evidence="1">
    <location>
        <begin position="228"/>
        <end position="249"/>
    </location>
</feature>
<sequence length="435" mass="48544">MEEDKKKKKNKKKKGKQTKTSDVAVTDGETASVEQNHNKQISGTAANIQTSGVLESDVKLDRHQNNGVENKCLEEEIKQVQLDKHSWILKEASLEEKIRELLIEMDSCMQREASLIEKIEQLQIEKANCIQMEDGLEKKIMQLQNEKDSWLQKEAALEDKLKLLESDKESWALKENSAKEMLTRLDVDKMGLQTKVKELEESKNHLLQENQRLIETVSVLQSQIQNLAKDTSSSSATSTAETHVSQDRDANAQMEAANALVEKLVRENAELVEKVNELYIELDKRSVTAGHSSNLTQDLAVVIPETATVTDYVSEITEQLPESNEILGSSLSNENEDKKMAVDHADMESIAVNEGQTKESPGLYEVGEIEEIVQVPLDDNEIREVESQATETDEKVGVPLTDAPLIGAPFRLISFVAKYVSGADLVNKNTSSSGR</sequence>
<comment type="caution">
    <text evidence="2">The sequence shown here is derived from an EMBL/GenBank/DDBJ whole genome shotgun (WGS) entry which is preliminary data.</text>
</comment>
<organism evidence="2 3">
    <name type="scientific">Macleaya cordata</name>
    <name type="common">Five-seeded plume-poppy</name>
    <name type="synonym">Bocconia cordata</name>
    <dbReference type="NCBI Taxonomy" id="56857"/>
    <lineage>
        <taxon>Eukaryota</taxon>
        <taxon>Viridiplantae</taxon>
        <taxon>Streptophyta</taxon>
        <taxon>Embryophyta</taxon>
        <taxon>Tracheophyta</taxon>
        <taxon>Spermatophyta</taxon>
        <taxon>Magnoliopsida</taxon>
        <taxon>Ranunculales</taxon>
        <taxon>Papaveraceae</taxon>
        <taxon>Papaveroideae</taxon>
        <taxon>Macleaya</taxon>
    </lineage>
</organism>
<feature type="compositionally biased region" description="Polar residues" evidence="1">
    <location>
        <begin position="32"/>
        <end position="45"/>
    </location>
</feature>
<accession>A0A200QTA7</accession>
<evidence type="ECO:0000313" key="3">
    <source>
        <dbReference type="Proteomes" id="UP000195402"/>
    </source>
</evidence>
<dbReference type="OMA" id="DYHAQNE"/>
<gene>
    <name evidence="2" type="ORF">BVC80_1767g10</name>
</gene>
<evidence type="ECO:0000313" key="2">
    <source>
        <dbReference type="EMBL" id="OVA13690.1"/>
    </source>
</evidence>
<feature type="compositionally biased region" description="Basic residues" evidence="1">
    <location>
        <begin position="1"/>
        <end position="17"/>
    </location>
</feature>
<keyword evidence="3" id="KW-1185">Reference proteome</keyword>
<proteinExistence type="predicted"/>
<reference evidence="2 3" key="1">
    <citation type="journal article" date="2017" name="Mol. Plant">
        <title>The Genome of Medicinal Plant Macleaya cordata Provides New Insights into Benzylisoquinoline Alkaloids Metabolism.</title>
        <authorList>
            <person name="Liu X."/>
            <person name="Liu Y."/>
            <person name="Huang P."/>
            <person name="Ma Y."/>
            <person name="Qing Z."/>
            <person name="Tang Q."/>
            <person name="Cao H."/>
            <person name="Cheng P."/>
            <person name="Zheng Y."/>
            <person name="Yuan Z."/>
            <person name="Zhou Y."/>
            <person name="Liu J."/>
            <person name="Tang Z."/>
            <person name="Zhuo Y."/>
            <person name="Zhang Y."/>
            <person name="Yu L."/>
            <person name="Huang J."/>
            <person name="Yang P."/>
            <person name="Peng Q."/>
            <person name="Zhang J."/>
            <person name="Jiang W."/>
            <person name="Zhang Z."/>
            <person name="Lin K."/>
            <person name="Ro D.K."/>
            <person name="Chen X."/>
            <person name="Xiong X."/>
            <person name="Shang Y."/>
            <person name="Huang S."/>
            <person name="Zeng J."/>
        </authorList>
    </citation>
    <scope>NUCLEOTIDE SEQUENCE [LARGE SCALE GENOMIC DNA]</scope>
    <source>
        <strain evidence="3">cv. BLH2017</strain>
        <tissue evidence="2">Root</tissue>
    </source>
</reference>
<dbReference type="EMBL" id="MVGT01001100">
    <property type="protein sequence ID" value="OVA13690.1"/>
    <property type="molecule type" value="Genomic_DNA"/>
</dbReference>
<name>A0A200QTA7_MACCD</name>
<dbReference type="InParanoid" id="A0A200QTA7"/>
<dbReference type="AlphaFoldDB" id="A0A200QTA7"/>
<feature type="compositionally biased region" description="Low complexity" evidence="1">
    <location>
        <begin position="231"/>
        <end position="240"/>
    </location>
</feature>
<protein>
    <submittedName>
        <fullName evidence="2">Uncharacterized protein</fullName>
    </submittedName>
</protein>
<evidence type="ECO:0000256" key="1">
    <source>
        <dbReference type="SAM" id="MobiDB-lite"/>
    </source>
</evidence>
<feature type="region of interest" description="Disordered" evidence="1">
    <location>
        <begin position="1"/>
        <end position="45"/>
    </location>
</feature>